<name>A0A0A9FYF0_ARUDO</name>
<dbReference type="EMBL" id="GBRH01180031">
    <property type="protein sequence ID" value="JAE17865.1"/>
    <property type="molecule type" value="Transcribed_RNA"/>
</dbReference>
<protein>
    <submittedName>
        <fullName evidence="1">Uncharacterized protein</fullName>
    </submittedName>
</protein>
<reference evidence="1" key="1">
    <citation type="submission" date="2014-09" db="EMBL/GenBank/DDBJ databases">
        <authorList>
            <person name="Magalhaes I.L.F."/>
            <person name="Oliveira U."/>
            <person name="Santos F.R."/>
            <person name="Vidigal T.H.D.A."/>
            <person name="Brescovit A.D."/>
            <person name="Santos A.J."/>
        </authorList>
    </citation>
    <scope>NUCLEOTIDE SEQUENCE</scope>
    <source>
        <tissue evidence="1">Shoot tissue taken approximately 20 cm above the soil surface</tissue>
    </source>
</reference>
<proteinExistence type="predicted"/>
<accession>A0A0A9FYF0</accession>
<sequence>MCIHTAIVSGLFIEAGITILSSQFGNIGLPIELFRLFLHICHSVEDGVGASYALPLCSSGHIRKLCLLSQVECSLLFLPCLFASLRCLCSSSHCTQTHFSHY</sequence>
<reference evidence="1" key="2">
    <citation type="journal article" date="2015" name="Data Brief">
        <title>Shoot transcriptome of the giant reed, Arundo donax.</title>
        <authorList>
            <person name="Barrero R.A."/>
            <person name="Guerrero F.D."/>
            <person name="Moolhuijzen P."/>
            <person name="Goolsby J.A."/>
            <person name="Tidwell J."/>
            <person name="Bellgard S.E."/>
            <person name="Bellgard M.I."/>
        </authorList>
    </citation>
    <scope>NUCLEOTIDE SEQUENCE</scope>
    <source>
        <tissue evidence="1">Shoot tissue taken approximately 20 cm above the soil surface</tissue>
    </source>
</reference>
<dbReference type="AlphaFoldDB" id="A0A0A9FYF0"/>
<evidence type="ECO:0000313" key="1">
    <source>
        <dbReference type="EMBL" id="JAE17865.1"/>
    </source>
</evidence>
<organism evidence="1">
    <name type="scientific">Arundo donax</name>
    <name type="common">Giant reed</name>
    <name type="synonym">Donax arundinaceus</name>
    <dbReference type="NCBI Taxonomy" id="35708"/>
    <lineage>
        <taxon>Eukaryota</taxon>
        <taxon>Viridiplantae</taxon>
        <taxon>Streptophyta</taxon>
        <taxon>Embryophyta</taxon>
        <taxon>Tracheophyta</taxon>
        <taxon>Spermatophyta</taxon>
        <taxon>Magnoliopsida</taxon>
        <taxon>Liliopsida</taxon>
        <taxon>Poales</taxon>
        <taxon>Poaceae</taxon>
        <taxon>PACMAD clade</taxon>
        <taxon>Arundinoideae</taxon>
        <taxon>Arundineae</taxon>
        <taxon>Arundo</taxon>
    </lineage>
</organism>